<dbReference type="InterPro" id="IPR009045">
    <property type="entry name" value="Zn_M74/Hedgehog-like"/>
</dbReference>
<reference evidence="2 3" key="1">
    <citation type="journal article" date="2016" name="Nat. Commun.">
        <title>Thousands of microbial genomes shed light on interconnected biogeochemical processes in an aquifer system.</title>
        <authorList>
            <person name="Anantharaman K."/>
            <person name="Brown C.T."/>
            <person name="Hug L.A."/>
            <person name="Sharon I."/>
            <person name="Castelle C.J."/>
            <person name="Probst A.J."/>
            <person name="Thomas B.C."/>
            <person name="Singh A."/>
            <person name="Wilkins M.J."/>
            <person name="Karaoz U."/>
            <person name="Brodie E.L."/>
            <person name="Williams K.H."/>
            <person name="Hubbard S.S."/>
            <person name="Banfield J.F."/>
        </authorList>
    </citation>
    <scope>NUCLEOTIDE SEQUENCE [LARGE SCALE GENOMIC DNA]</scope>
</reference>
<dbReference type="InterPro" id="IPR003709">
    <property type="entry name" value="VanY-like_core_dom"/>
</dbReference>
<name>A0A1G2MXY2_9BACT</name>
<dbReference type="AlphaFoldDB" id="A0A1G2MXY2"/>
<dbReference type="CDD" id="cd14852">
    <property type="entry name" value="LD-carboxypeptidase"/>
    <property type="match status" value="1"/>
</dbReference>
<dbReference type="InterPro" id="IPR052179">
    <property type="entry name" value="DD-CPase-like"/>
</dbReference>
<proteinExistence type="predicted"/>
<feature type="domain" description="D-alanyl-D-alanine carboxypeptidase-like core" evidence="1">
    <location>
        <begin position="166"/>
        <end position="289"/>
    </location>
</feature>
<dbReference type="Pfam" id="PF02557">
    <property type="entry name" value="VanY"/>
    <property type="match status" value="1"/>
</dbReference>
<gene>
    <name evidence="2" type="ORF">A3F51_02845</name>
</gene>
<dbReference type="Proteomes" id="UP000178089">
    <property type="component" value="Unassembled WGS sequence"/>
</dbReference>
<dbReference type="PANTHER" id="PTHR34385:SF1">
    <property type="entry name" value="PEPTIDOGLYCAN L-ALANYL-D-GLUTAMATE ENDOPEPTIDASE CWLK"/>
    <property type="match status" value="1"/>
</dbReference>
<evidence type="ECO:0000313" key="2">
    <source>
        <dbReference type="EMBL" id="OHA28688.1"/>
    </source>
</evidence>
<evidence type="ECO:0000313" key="3">
    <source>
        <dbReference type="Proteomes" id="UP000178089"/>
    </source>
</evidence>
<dbReference type="PANTHER" id="PTHR34385">
    <property type="entry name" value="D-ALANYL-D-ALANINE CARBOXYPEPTIDASE"/>
    <property type="match status" value="1"/>
</dbReference>
<dbReference type="STRING" id="1802315.A3F51_02845"/>
<accession>A0A1G2MXY2</accession>
<dbReference type="GO" id="GO:0008233">
    <property type="term" value="F:peptidase activity"/>
    <property type="evidence" value="ECO:0007669"/>
    <property type="project" value="InterPro"/>
</dbReference>
<dbReference type="GO" id="GO:0006508">
    <property type="term" value="P:proteolysis"/>
    <property type="evidence" value="ECO:0007669"/>
    <property type="project" value="InterPro"/>
</dbReference>
<dbReference type="EMBL" id="MHRT01000010">
    <property type="protein sequence ID" value="OHA28688.1"/>
    <property type="molecule type" value="Genomic_DNA"/>
</dbReference>
<evidence type="ECO:0000259" key="1">
    <source>
        <dbReference type="Pfam" id="PF02557"/>
    </source>
</evidence>
<sequence length="320" mass="36462">MIMNVFYKKIPKVMIPFLKSGHRAMIIAFVLIVLALIAGAWYTGNQFSAISDDVGDLSQRLTVLEIILASTTADLKENITRTRDSLSDALNQEKQNSATIAQRLGNYQQQVSTVSGTVETLQKLSKTDPQLLQKYSKVFFLNEYYAPARLVEIPTDYSYSDSKTLKLQTDIWLHLKQMLDDAKDAGITMYVFSAYRSFNEQSTLKKDYEIIYGAGSANSFSADQGYSEHQLGTTVDLITTGLGGILDGFDKTKAYTWLLSNAYQYGFVISYPKDNAFYVFEPWHWRFVGVKLATDLHNQNKIFYDLDQRKIDEYLVNFFE</sequence>
<protein>
    <recommendedName>
        <fullName evidence="1">D-alanyl-D-alanine carboxypeptidase-like core domain-containing protein</fullName>
    </recommendedName>
</protein>
<comment type="caution">
    <text evidence="2">The sequence shown here is derived from an EMBL/GenBank/DDBJ whole genome shotgun (WGS) entry which is preliminary data.</text>
</comment>
<dbReference type="SUPFAM" id="SSF55166">
    <property type="entry name" value="Hedgehog/DD-peptidase"/>
    <property type="match status" value="1"/>
</dbReference>
<organism evidence="2 3">
    <name type="scientific">Candidatus Taylorbacteria bacterium RIFCSPHIGHO2_12_FULL_45_16</name>
    <dbReference type="NCBI Taxonomy" id="1802315"/>
    <lineage>
        <taxon>Bacteria</taxon>
        <taxon>Candidatus Tayloriibacteriota</taxon>
    </lineage>
</organism>
<dbReference type="InterPro" id="IPR058193">
    <property type="entry name" value="VanY/YodJ_core_dom"/>
</dbReference>
<dbReference type="Gene3D" id="3.30.1380.10">
    <property type="match status" value="1"/>
</dbReference>